<protein>
    <submittedName>
        <fullName evidence="6">Transcriptional regulator</fullName>
    </submittedName>
</protein>
<evidence type="ECO:0000313" key="6">
    <source>
        <dbReference type="EMBL" id="EKF61682.1"/>
    </source>
</evidence>
<dbReference type="PATRIC" id="fig|1156935.5.peg.145"/>
<gene>
    <name evidence="6" type="ORF">QWE_00730</name>
</gene>
<dbReference type="InterPro" id="IPR001647">
    <property type="entry name" value="HTH_TetR"/>
</dbReference>
<evidence type="ECO:0000313" key="7">
    <source>
        <dbReference type="Proteomes" id="UP000007123"/>
    </source>
</evidence>
<evidence type="ECO:0000256" key="2">
    <source>
        <dbReference type="ARBA" id="ARBA00023125"/>
    </source>
</evidence>
<dbReference type="InterPro" id="IPR023772">
    <property type="entry name" value="DNA-bd_HTH_TetR-type_CS"/>
</dbReference>
<comment type="caution">
    <text evidence="6">The sequence shown here is derived from an EMBL/GenBank/DDBJ whole genome shotgun (WGS) entry which is preliminary data.</text>
</comment>
<proteinExistence type="predicted"/>
<feature type="domain" description="HTH tetR-type" evidence="5">
    <location>
        <begin position="26"/>
        <end position="86"/>
    </location>
</feature>
<organism evidence="6 7">
    <name type="scientific">Agrobacterium albertimagni AOL15</name>
    <dbReference type="NCBI Taxonomy" id="1156935"/>
    <lineage>
        <taxon>Bacteria</taxon>
        <taxon>Pseudomonadati</taxon>
        <taxon>Pseudomonadota</taxon>
        <taxon>Alphaproteobacteria</taxon>
        <taxon>Hyphomicrobiales</taxon>
        <taxon>Rhizobiaceae</taxon>
        <taxon>Rhizobium/Agrobacterium group</taxon>
        <taxon>Agrobacterium</taxon>
    </lineage>
</organism>
<dbReference type="AlphaFoldDB" id="K2R1F3"/>
<dbReference type="Gene3D" id="1.10.10.60">
    <property type="entry name" value="Homeodomain-like"/>
    <property type="match status" value="1"/>
</dbReference>
<keyword evidence="7" id="KW-1185">Reference proteome</keyword>
<evidence type="ECO:0000256" key="4">
    <source>
        <dbReference type="PROSITE-ProRule" id="PRU00335"/>
    </source>
</evidence>
<dbReference type="SUPFAM" id="SSF46689">
    <property type="entry name" value="Homeodomain-like"/>
    <property type="match status" value="1"/>
</dbReference>
<dbReference type="Gene3D" id="1.10.357.10">
    <property type="entry name" value="Tetracycline Repressor, domain 2"/>
    <property type="match status" value="1"/>
</dbReference>
<keyword evidence="2 4" id="KW-0238">DNA-binding</keyword>
<reference evidence="6 7" key="1">
    <citation type="journal article" date="2012" name="J. Bacteriol.">
        <title>Draft Genome Sequence of Agrobacterium albertimagni Strain AOL15.</title>
        <authorList>
            <person name="Trimble W.L."/>
            <person name="Phung le T."/>
            <person name="Meyer F."/>
            <person name="Gilbert J.A."/>
            <person name="Silver S."/>
        </authorList>
    </citation>
    <scope>NUCLEOTIDE SEQUENCE [LARGE SCALE GENOMIC DNA]</scope>
    <source>
        <strain evidence="6 7">AOL15</strain>
    </source>
</reference>
<dbReference type="InterPro" id="IPR036271">
    <property type="entry name" value="Tet_transcr_reg_TetR-rel_C_sf"/>
</dbReference>
<keyword evidence="1" id="KW-0805">Transcription regulation</keyword>
<name>K2R1F3_9HYPH</name>
<accession>K2R1F3</accession>
<evidence type="ECO:0000256" key="3">
    <source>
        <dbReference type="ARBA" id="ARBA00023163"/>
    </source>
</evidence>
<dbReference type="eggNOG" id="COG1309">
    <property type="taxonomic scope" value="Bacteria"/>
</dbReference>
<dbReference type="EMBL" id="ALJF01000001">
    <property type="protein sequence ID" value="EKF61682.1"/>
    <property type="molecule type" value="Genomic_DNA"/>
</dbReference>
<dbReference type="GO" id="GO:0003677">
    <property type="term" value="F:DNA binding"/>
    <property type="evidence" value="ECO:0007669"/>
    <property type="project" value="UniProtKB-UniRule"/>
</dbReference>
<keyword evidence="3" id="KW-0804">Transcription</keyword>
<dbReference type="PROSITE" id="PS01081">
    <property type="entry name" value="HTH_TETR_1"/>
    <property type="match status" value="1"/>
</dbReference>
<dbReference type="PANTHER" id="PTHR47506:SF1">
    <property type="entry name" value="HTH-TYPE TRANSCRIPTIONAL REGULATOR YJDC"/>
    <property type="match status" value="1"/>
</dbReference>
<feature type="DNA-binding region" description="H-T-H motif" evidence="4">
    <location>
        <begin position="49"/>
        <end position="68"/>
    </location>
</feature>
<dbReference type="PROSITE" id="PS50977">
    <property type="entry name" value="HTH_TETR_2"/>
    <property type="match status" value="1"/>
</dbReference>
<dbReference type="Pfam" id="PF00440">
    <property type="entry name" value="TetR_N"/>
    <property type="match status" value="1"/>
</dbReference>
<dbReference type="Proteomes" id="UP000007123">
    <property type="component" value="Unassembled WGS sequence"/>
</dbReference>
<dbReference type="InterPro" id="IPR009057">
    <property type="entry name" value="Homeodomain-like_sf"/>
</dbReference>
<dbReference type="SUPFAM" id="SSF48498">
    <property type="entry name" value="Tetracyclin repressor-like, C-terminal domain"/>
    <property type="match status" value="1"/>
</dbReference>
<sequence length="233" mass="25316">MPFAVNMFLVITMDKQKNKRRSGPRTFDRDHAVDVAMHLFWRHGFEGVSLTDLTSAIGIAPPSLYAAFGSKAGLYREALDRYARMPNAFGDLDPTTSLSEAIENFLKHAVNAITDPAGEGGCMISSGMLQCGEDHVELALELAERRKLLRDKIALTLQAWLTPESAASSARYLMTLLLGLSIQARDGASPEELQDIANEALLVFKAREPGGCGIAPAWYVKSGDFAVTPKATT</sequence>
<evidence type="ECO:0000259" key="5">
    <source>
        <dbReference type="PROSITE" id="PS50977"/>
    </source>
</evidence>
<dbReference type="PANTHER" id="PTHR47506">
    <property type="entry name" value="TRANSCRIPTIONAL REGULATORY PROTEIN"/>
    <property type="match status" value="1"/>
</dbReference>
<evidence type="ECO:0000256" key="1">
    <source>
        <dbReference type="ARBA" id="ARBA00023015"/>
    </source>
</evidence>